<evidence type="ECO:0000256" key="1">
    <source>
        <dbReference type="SAM" id="SignalP"/>
    </source>
</evidence>
<gene>
    <name evidence="2" type="ORF">VNI00_012823</name>
</gene>
<reference evidence="2 3" key="1">
    <citation type="submission" date="2024-01" db="EMBL/GenBank/DDBJ databases">
        <title>A draft genome for a cacao thread blight-causing isolate of Paramarasmius palmivorus.</title>
        <authorList>
            <person name="Baruah I.K."/>
            <person name="Bukari Y."/>
            <person name="Amoako-Attah I."/>
            <person name="Meinhardt L.W."/>
            <person name="Bailey B.A."/>
            <person name="Cohen S.P."/>
        </authorList>
    </citation>
    <scope>NUCLEOTIDE SEQUENCE [LARGE SCALE GENOMIC DNA]</scope>
    <source>
        <strain evidence="2 3">GH-12</strain>
    </source>
</reference>
<keyword evidence="3" id="KW-1185">Reference proteome</keyword>
<feature type="chain" id="PRO_5043911797" evidence="1">
    <location>
        <begin position="17"/>
        <end position="173"/>
    </location>
</feature>
<accession>A0AAW0C7E8</accession>
<sequence length="173" mass="18977">MRSPLFILFLIVAAVATPDAHIEKRKNVDRPDPTNLKHCPGYSPGDADRCTFEVQKRGPDMRVAHIVGNPVDNCKGGTTDLKTTIGGDISVSQTWKYSVSEGFSASGGEELPAVLVAKVLHKTYTGRIVLNYPDPSGEPGNYHYIWYHYGVGSIQPTDDVIYDQKIVACNQDI</sequence>
<dbReference type="AlphaFoldDB" id="A0AAW0C7E8"/>
<evidence type="ECO:0000313" key="3">
    <source>
        <dbReference type="Proteomes" id="UP001383192"/>
    </source>
</evidence>
<protein>
    <submittedName>
        <fullName evidence="2">Uncharacterized protein</fullName>
    </submittedName>
</protein>
<proteinExistence type="predicted"/>
<evidence type="ECO:0000313" key="2">
    <source>
        <dbReference type="EMBL" id="KAK7033586.1"/>
    </source>
</evidence>
<dbReference type="EMBL" id="JAYKXP010000061">
    <property type="protein sequence ID" value="KAK7033586.1"/>
    <property type="molecule type" value="Genomic_DNA"/>
</dbReference>
<name>A0AAW0C7E8_9AGAR</name>
<organism evidence="2 3">
    <name type="scientific">Paramarasmius palmivorus</name>
    <dbReference type="NCBI Taxonomy" id="297713"/>
    <lineage>
        <taxon>Eukaryota</taxon>
        <taxon>Fungi</taxon>
        <taxon>Dikarya</taxon>
        <taxon>Basidiomycota</taxon>
        <taxon>Agaricomycotina</taxon>
        <taxon>Agaricomycetes</taxon>
        <taxon>Agaricomycetidae</taxon>
        <taxon>Agaricales</taxon>
        <taxon>Marasmiineae</taxon>
        <taxon>Marasmiaceae</taxon>
        <taxon>Paramarasmius</taxon>
    </lineage>
</organism>
<keyword evidence="1" id="KW-0732">Signal</keyword>
<feature type="signal peptide" evidence="1">
    <location>
        <begin position="1"/>
        <end position="16"/>
    </location>
</feature>
<dbReference type="Proteomes" id="UP001383192">
    <property type="component" value="Unassembled WGS sequence"/>
</dbReference>
<comment type="caution">
    <text evidence="2">The sequence shown here is derived from an EMBL/GenBank/DDBJ whole genome shotgun (WGS) entry which is preliminary data.</text>
</comment>